<reference evidence="1 2" key="1">
    <citation type="submission" date="2019-11" db="EMBL/GenBank/DDBJ databases">
        <title>Genome sequences of 17 halophilic strains isolated from different environments.</title>
        <authorList>
            <person name="Furrow R.E."/>
        </authorList>
    </citation>
    <scope>NUCLEOTIDE SEQUENCE [LARGE SCALE GENOMIC DNA]</scope>
    <source>
        <strain evidence="1 2">22506_14_FS</strain>
    </source>
</reference>
<comment type="caution">
    <text evidence="1">The sequence shown here is derived from an EMBL/GenBank/DDBJ whole genome shotgun (WGS) entry which is preliminary data.</text>
</comment>
<dbReference type="AlphaFoldDB" id="A0A845F400"/>
<proteinExistence type="predicted"/>
<name>A0A845F400_9BACL</name>
<evidence type="ECO:0000313" key="2">
    <source>
        <dbReference type="Proteomes" id="UP000447833"/>
    </source>
</evidence>
<dbReference type="EMBL" id="WMEY01000010">
    <property type="protein sequence ID" value="MYL65772.1"/>
    <property type="molecule type" value="Genomic_DNA"/>
</dbReference>
<dbReference type="InterPro" id="IPR024787">
    <property type="entry name" value="EcsC"/>
</dbReference>
<dbReference type="PANTHER" id="PTHR41260:SF1">
    <property type="entry name" value="PROTEIN ECSC"/>
    <property type="match status" value="1"/>
</dbReference>
<dbReference type="RefSeq" id="WP_160921411.1">
    <property type="nucleotide sequence ID" value="NZ_WMEY01000010.1"/>
</dbReference>
<protein>
    <submittedName>
        <fullName evidence="1">EcsC family protein</fullName>
    </submittedName>
</protein>
<sequence length="245" mass="28303">MEYRSEISEELEAWERKITRKSSMVSRSAKRIQNRINGVIPERLHSIVTNSIKTMVQGVLVGSTYTVHPPKKNRSLQVRDQQAKELIRKYKRIAATEGAGTGAGGILLGLADFPLLLSIKMKLLFDLASTYGYDAKKIEERVFILTIFQLAFSSDDTRRKSYRKISSWDESLSQIEVRKKYEEHDWKTFQLEYRDYIDLPKLLQMVPGVGAIVGAYVNYHFLDWLGENAINAYRTRMIKEENQTT</sequence>
<accession>A0A845F400</accession>
<dbReference type="Pfam" id="PF12787">
    <property type="entry name" value="EcsC"/>
    <property type="match status" value="1"/>
</dbReference>
<organism evidence="1 2">
    <name type="scientific">Guptibacillus hwajinpoensis</name>
    <dbReference type="NCBI Taxonomy" id="208199"/>
    <lineage>
        <taxon>Bacteria</taxon>
        <taxon>Bacillati</taxon>
        <taxon>Bacillota</taxon>
        <taxon>Bacilli</taxon>
        <taxon>Bacillales</taxon>
        <taxon>Guptibacillaceae</taxon>
        <taxon>Guptibacillus</taxon>
    </lineage>
</organism>
<evidence type="ECO:0000313" key="1">
    <source>
        <dbReference type="EMBL" id="MYL65772.1"/>
    </source>
</evidence>
<gene>
    <name evidence="1" type="ORF">GLW07_20630</name>
</gene>
<dbReference type="Proteomes" id="UP000447833">
    <property type="component" value="Unassembled WGS sequence"/>
</dbReference>
<dbReference type="PANTHER" id="PTHR41260">
    <property type="entry name" value="PROTEIN ECSC"/>
    <property type="match status" value="1"/>
</dbReference>